<dbReference type="SUPFAM" id="SSF52047">
    <property type="entry name" value="RNI-like"/>
    <property type="match status" value="1"/>
</dbReference>
<name>A0AAE2CB04_9LAMI</name>
<dbReference type="InterPro" id="IPR036047">
    <property type="entry name" value="F-box-like_dom_sf"/>
</dbReference>
<gene>
    <name evidence="2" type="ORF">Salat_2656500</name>
</gene>
<dbReference type="PANTHER" id="PTHR31900:SF30">
    <property type="entry name" value="SUPERFAMILY PROTEIN, PUTATIVE-RELATED"/>
    <property type="match status" value="1"/>
</dbReference>
<feature type="region of interest" description="Disordered" evidence="1">
    <location>
        <begin position="1"/>
        <end position="24"/>
    </location>
</feature>
<feature type="compositionally biased region" description="Polar residues" evidence="1">
    <location>
        <begin position="7"/>
        <end position="16"/>
    </location>
</feature>
<sequence length="345" mass="39130">MVRITEGESSSSNGQRSVGRDPERLSAMPQHILPEILSRLSTLDAARVSFGSRILMTTWHSLPTLIFDYSQFPATVNKLGRMTYCEAPIKYQWVEFFIQQNVQKLILNGRICGTQNLAYSIFSCRSLVELELCLHELVLSWSETIELPNLKNLKMRFLLLSEMIISRDLFSNMPTLEKLTMFFCNITFFDVLFVSSTRLKEFMMSNCPGMESCSIKFETPSLSKFIYIGCVPRESVLQVPPCASRLVVDGDDSCTWIGSPDELSQTTPQGRVVNRGGYIEDYKGVGVFGVLNDITIENLGGNGIETTLVRRLPARMPHLHTMKIEMNPHLDDVDVDLKIHHILEY</sequence>
<organism evidence="2 3">
    <name type="scientific">Sesamum alatum</name>
    <dbReference type="NCBI Taxonomy" id="300844"/>
    <lineage>
        <taxon>Eukaryota</taxon>
        <taxon>Viridiplantae</taxon>
        <taxon>Streptophyta</taxon>
        <taxon>Embryophyta</taxon>
        <taxon>Tracheophyta</taxon>
        <taxon>Spermatophyta</taxon>
        <taxon>Magnoliopsida</taxon>
        <taxon>eudicotyledons</taxon>
        <taxon>Gunneridae</taxon>
        <taxon>Pentapetalae</taxon>
        <taxon>asterids</taxon>
        <taxon>lamiids</taxon>
        <taxon>Lamiales</taxon>
        <taxon>Pedaliaceae</taxon>
        <taxon>Sesamum</taxon>
    </lineage>
</organism>
<proteinExistence type="predicted"/>
<comment type="caution">
    <text evidence="2">The sequence shown here is derived from an EMBL/GenBank/DDBJ whole genome shotgun (WGS) entry which is preliminary data.</text>
</comment>
<keyword evidence="3" id="KW-1185">Reference proteome</keyword>
<dbReference type="SUPFAM" id="SSF81383">
    <property type="entry name" value="F-box domain"/>
    <property type="match status" value="1"/>
</dbReference>
<evidence type="ECO:0000313" key="2">
    <source>
        <dbReference type="EMBL" id="KAK4415491.1"/>
    </source>
</evidence>
<protein>
    <recommendedName>
        <fullName evidence="4">F-box domain-containing protein</fullName>
    </recommendedName>
</protein>
<dbReference type="EMBL" id="JACGWO010000011">
    <property type="protein sequence ID" value="KAK4415491.1"/>
    <property type="molecule type" value="Genomic_DNA"/>
</dbReference>
<dbReference type="Gene3D" id="3.80.10.10">
    <property type="entry name" value="Ribonuclease Inhibitor"/>
    <property type="match status" value="1"/>
</dbReference>
<evidence type="ECO:0008006" key="4">
    <source>
        <dbReference type="Google" id="ProtNLM"/>
    </source>
</evidence>
<dbReference type="InterPro" id="IPR032675">
    <property type="entry name" value="LRR_dom_sf"/>
</dbReference>
<evidence type="ECO:0000256" key="1">
    <source>
        <dbReference type="SAM" id="MobiDB-lite"/>
    </source>
</evidence>
<accession>A0AAE2CB04</accession>
<evidence type="ECO:0000313" key="3">
    <source>
        <dbReference type="Proteomes" id="UP001293254"/>
    </source>
</evidence>
<reference evidence="2" key="1">
    <citation type="submission" date="2020-06" db="EMBL/GenBank/DDBJ databases">
        <authorList>
            <person name="Li T."/>
            <person name="Hu X."/>
            <person name="Zhang T."/>
            <person name="Song X."/>
            <person name="Zhang H."/>
            <person name="Dai N."/>
            <person name="Sheng W."/>
            <person name="Hou X."/>
            <person name="Wei L."/>
        </authorList>
    </citation>
    <scope>NUCLEOTIDE SEQUENCE</scope>
    <source>
        <strain evidence="2">3651</strain>
        <tissue evidence="2">Leaf</tissue>
    </source>
</reference>
<dbReference type="Proteomes" id="UP001293254">
    <property type="component" value="Unassembled WGS sequence"/>
</dbReference>
<reference evidence="2" key="2">
    <citation type="journal article" date="2024" name="Plant">
        <title>Genomic evolution and insights into agronomic trait innovations of Sesamum species.</title>
        <authorList>
            <person name="Miao H."/>
            <person name="Wang L."/>
            <person name="Qu L."/>
            <person name="Liu H."/>
            <person name="Sun Y."/>
            <person name="Le M."/>
            <person name="Wang Q."/>
            <person name="Wei S."/>
            <person name="Zheng Y."/>
            <person name="Lin W."/>
            <person name="Duan Y."/>
            <person name="Cao H."/>
            <person name="Xiong S."/>
            <person name="Wang X."/>
            <person name="Wei L."/>
            <person name="Li C."/>
            <person name="Ma Q."/>
            <person name="Ju M."/>
            <person name="Zhao R."/>
            <person name="Li G."/>
            <person name="Mu C."/>
            <person name="Tian Q."/>
            <person name="Mei H."/>
            <person name="Zhang T."/>
            <person name="Gao T."/>
            <person name="Zhang H."/>
        </authorList>
    </citation>
    <scope>NUCLEOTIDE SEQUENCE</scope>
    <source>
        <strain evidence="2">3651</strain>
    </source>
</reference>
<dbReference type="AlphaFoldDB" id="A0AAE2CB04"/>
<dbReference type="PANTHER" id="PTHR31900">
    <property type="entry name" value="F-BOX/RNI SUPERFAMILY PROTEIN-RELATED"/>
    <property type="match status" value="1"/>
</dbReference>
<dbReference type="InterPro" id="IPR050232">
    <property type="entry name" value="FBL13/AtMIF1-like"/>
</dbReference>